<organism evidence="6 7">
    <name type="scientific">Claviceps purpurea (strain 20.1)</name>
    <name type="common">Ergot fungus</name>
    <name type="synonym">Sphacelia segetum</name>
    <dbReference type="NCBI Taxonomy" id="1111077"/>
    <lineage>
        <taxon>Eukaryota</taxon>
        <taxon>Fungi</taxon>
        <taxon>Dikarya</taxon>
        <taxon>Ascomycota</taxon>
        <taxon>Pezizomycotina</taxon>
        <taxon>Sordariomycetes</taxon>
        <taxon>Hypocreomycetidae</taxon>
        <taxon>Hypocreales</taxon>
        <taxon>Clavicipitaceae</taxon>
        <taxon>Claviceps</taxon>
    </lineage>
</organism>
<dbReference type="eggNOG" id="KOG0987">
    <property type="taxonomic scope" value="Eukaryota"/>
</dbReference>
<dbReference type="Pfam" id="PF20209">
    <property type="entry name" value="DUF6570"/>
    <property type="match status" value="1"/>
</dbReference>
<protein>
    <recommendedName>
        <fullName evidence="1">ATP-dependent DNA helicase</fullName>
        <ecNumber evidence="1">5.6.2.3</ecNumber>
    </recommendedName>
</protein>
<dbReference type="SUPFAM" id="SSF52540">
    <property type="entry name" value="P-loop containing nucleoside triphosphate hydrolases"/>
    <property type="match status" value="2"/>
</dbReference>
<accession>M1W559</accession>
<dbReference type="OrthoDB" id="4958516at2759"/>
<dbReference type="EMBL" id="CAGA01000016">
    <property type="protein sequence ID" value="CCE29715.1"/>
    <property type="molecule type" value="Genomic_DNA"/>
</dbReference>
<dbReference type="GO" id="GO:0006281">
    <property type="term" value="P:DNA repair"/>
    <property type="evidence" value="ECO:0007669"/>
    <property type="project" value="UniProtKB-KW"/>
</dbReference>
<feature type="domain" description="Helitron helicase-like" evidence="4">
    <location>
        <begin position="274"/>
        <end position="425"/>
    </location>
</feature>
<dbReference type="Gene3D" id="3.40.50.300">
    <property type="entry name" value="P-loop containing nucleotide triphosphate hydrolases"/>
    <property type="match status" value="1"/>
</dbReference>
<evidence type="ECO:0000256" key="1">
    <source>
        <dbReference type="RuleBase" id="RU363044"/>
    </source>
</evidence>
<dbReference type="GO" id="GO:0016887">
    <property type="term" value="F:ATP hydrolysis activity"/>
    <property type="evidence" value="ECO:0007669"/>
    <property type="project" value="RHEA"/>
</dbReference>
<name>M1W559_CLAP2</name>
<gene>
    <name evidence="6" type="ORF">CPUR_03562</name>
</gene>
<dbReference type="InterPro" id="IPR025476">
    <property type="entry name" value="Helitron_helicase-like"/>
</dbReference>
<dbReference type="GO" id="GO:0006310">
    <property type="term" value="P:DNA recombination"/>
    <property type="evidence" value="ECO:0007669"/>
    <property type="project" value="UniProtKB-KW"/>
</dbReference>
<comment type="cofactor">
    <cofactor evidence="1">
        <name>Mg(2+)</name>
        <dbReference type="ChEBI" id="CHEBI:18420"/>
    </cofactor>
</comment>
<keyword evidence="1" id="KW-0347">Helicase</keyword>
<sequence length="1239" mass="140394">MFTVRRSVVQAWLDFLRQHHPKYADIEIDHAALAALPDDGDVMHDLPTQIEEQREPEPGQAPDVGPDHARREGETPDIRPTQAFGGFSQRVPGFGPESEDDDGEFGDSSGRGPGFAFGDSDDEYGLGEEFEDSDDEFGLGQGFEDSDDEYGLGEDSSRREPDTGPENQDDEYELGDVAVPNLLANQSDLSALRDQLGGGLLPNATPDLPQPSAQPYLSIRGRTAADTPLDEWATDGGLLSLTFPSLYPYGKADWWSARPRNYTRSGSSFVARRFTESRTITADEVREAFEDPESGQARHLLNSIVRQSTKIKGTRAYWGYQRHELEAYVRALGTPSLFMTASAADLHWPSLLRYSDDYDAWKNADSTERLKISRKFLRENPHLAAEHFQQRLDSFFRIVLKEKFRYTDYWIRYEFQGRGSVHAHWFLWAPETPTVDIKSERSCKDYARFWGLHLTAINPDPTRQAAPMANPAIQSMANEVRNDLEFLSDIVNRVQKHKCSYPGCLRRRTRRNPQDNKMYCRFHFPRDIIHTPEVSKRRNSRYPMFCAESNDNAMNHYSPVAIMAWRANMDITPCTSIRVALDYIAKYCTKAEVPTASCTDIVKNVLPHVSDSRLVVSLAAKSLNKLLVERDWGSQEVIFLLLDLALVEGSRIVLTLDCRAEQDRDAVVDVPGTDGNQQSTRPRRSLYVKYLERDGQYDATTLFTFLTRHNTKRPQPHRLPDRVPDRIIRYVPRYRSDPEHPTHADYCRLKVVLHLPWRVYPSLPLTIDSTEYDTWEAAFHHLRNKDPRRLQFDYIDEIPPPEEEEEEDEFEAPDVEEETNHAFFQELLNAGLGDAGHGNPDDLSSRPLDLSANWHASVGKHRQELPELLLPTAKDEYRNSVKASTSINLDYGTEASNAEASLNPEQRLLFETVVEHYGRAIDGLSPDPLRINVDGRAGTGKSYTIQLVSSRLETMQRSRFPTSPRRSPVARIAPTGAAANGIQGYTDHAYFGLPVQRFETLSPLGPDGVSALRRRLEGVSYLIVDEKSMISLVKLAWIDQRLRQAYPESNDDPFAGFSIIVAGDFYQLPPVSGMALFEARPVTTVAIAGKNAYKALSVTIRLVTLVRQSDTDASSIAFRRVLENMRQGNPDLTDFRTLEPRLLSRLERRERTTFEEQAVYLFATRDSVNEMNYSRLRDADVPVLLLRARHSHPRCASISSKDFNDLTAELLLSIGARVMLTTNIWTEAGLVNRSRGYVP</sequence>
<keyword evidence="1" id="KW-0067">ATP-binding</keyword>
<feature type="domain" description="DUF6570" evidence="5">
    <location>
        <begin position="1"/>
        <end position="33"/>
    </location>
</feature>
<dbReference type="STRING" id="1111077.M1W559"/>
<proteinExistence type="inferred from homology"/>
<dbReference type="GO" id="GO:0005524">
    <property type="term" value="F:ATP binding"/>
    <property type="evidence" value="ECO:0007669"/>
    <property type="project" value="UniProtKB-KW"/>
</dbReference>
<evidence type="ECO:0000313" key="7">
    <source>
        <dbReference type="Proteomes" id="UP000016801"/>
    </source>
</evidence>
<dbReference type="Proteomes" id="UP000016801">
    <property type="component" value="Unassembled WGS sequence"/>
</dbReference>
<dbReference type="AlphaFoldDB" id="M1W559"/>
<dbReference type="InterPro" id="IPR027417">
    <property type="entry name" value="P-loop_NTPase"/>
</dbReference>
<dbReference type="InterPro" id="IPR010285">
    <property type="entry name" value="DNA_helicase_pif1-like_DEAD"/>
</dbReference>
<dbReference type="GO" id="GO:0043139">
    <property type="term" value="F:5'-3' DNA helicase activity"/>
    <property type="evidence" value="ECO:0007669"/>
    <property type="project" value="UniProtKB-EC"/>
</dbReference>
<keyword evidence="1" id="KW-0227">DNA damage</keyword>
<feature type="compositionally biased region" description="Acidic residues" evidence="2">
    <location>
        <begin position="119"/>
        <end position="137"/>
    </location>
</feature>
<dbReference type="EC" id="5.6.2.3" evidence="1"/>
<keyword evidence="1" id="KW-0234">DNA repair</keyword>
<dbReference type="InterPro" id="IPR046700">
    <property type="entry name" value="DUF6570"/>
</dbReference>
<dbReference type="PANTHER" id="PTHR47642">
    <property type="entry name" value="ATP-DEPENDENT DNA HELICASE"/>
    <property type="match status" value="1"/>
</dbReference>
<dbReference type="Pfam" id="PF14214">
    <property type="entry name" value="Helitron_like_N"/>
    <property type="match status" value="1"/>
</dbReference>
<comment type="caution">
    <text evidence="6">The sequence shown here is derived from an EMBL/GenBank/DDBJ whole genome shotgun (WGS) entry which is preliminary data.</text>
</comment>
<evidence type="ECO:0000259" key="5">
    <source>
        <dbReference type="Pfam" id="PF20209"/>
    </source>
</evidence>
<evidence type="ECO:0000259" key="3">
    <source>
        <dbReference type="Pfam" id="PF05970"/>
    </source>
</evidence>
<feature type="domain" description="DNA helicase Pif1-like DEAD-box helicase" evidence="3">
    <location>
        <begin position="902"/>
        <end position="1129"/>
    </location>
</feature>
<feature type="compositionally biased region" description="Basic and acidic residues" evidence="2">
    <location>
        <begin position="65"/>
        <end position="77"/>
    </location>
</feature>
<keyword evidence="1" id="KW-0547">Nucleotide-binding</keyword>
<keyword evidence="7" id="KW-1185">Reference proteome</keyword>
<evidence type="ECO:0000259" key="4">
    <source>
        <dbReference type="Pfam" id="PF14214"/>
    </source>
</evidence>
<comment type="catalytic activity">
    <reaction evidence="1">
        <text>ATP + H2O = ADP + phosphate + H(+)</text>
        <dbReference type="Rhea" id="RHEA:13065"/>
        <dbReference type="ChEBI" id="CHEBI:15377"/>
        <dbReference type="ChEBI" id="CHEBI:15378"/>
        <dbReference type="ChEBI" id="CHEBI:30616"/>
        <dbReference type="ChEBI" id="CHEBI:43474"/>
        <dbReference type="ChEBI" id="CHEBI:456216"/>
        <dbReference type="EC" id="5.6.2.3"/>
    </reaction>
</comment>
<keyword evidence="1" id="KW-0233">DNA recombination</keyword>
<reference evidence="6 7" key="1">
    <citation type="journal article" date="2013" name="PLoS Genet.">
        <title>Plant-symbiotic fungi as chemical engineers: Multi-genome analysis of the Clavicipitaceae reveals dynamics of alkaloid loci.</title>
        <authorList>
            <person name="Schardl C.L."/>
            <person name="Young C.A."/>
            <person name="Hesse U."/>
            <person name="Amyotte S.G."/>
            <person name="Andreeva K."/>
            <person name="Calie P.J."/>
            <person name="Fleetwood D.J."/>
            <person name="Haws D.C."/>
            <person name="Moore N."/>
            <person name="Oeser B."/>
            <person name="Panaccione D.G."/>
            <person name="Schweri K.K."/>
            <person name="Voisey C.R."/>
            <person name="Farman M.L."/>
            <person name="Jaromczyk J.W."/>
            <person name="Roe B.A."/>
            <person name="O'Sullivan D.M."/>
            <person name="Scott B."/>
            <person name="Tudzynski P."/>
            <person name="An Z."/>
            <person name="Arnaoudova E.G."/>
            <person name="Bullock C.T."/>
            <person name="Charlton N.D."/>
            <person name="Chen L."/>
            <person name="Cox M."/>
            <person name="Dinkins R.D."/>
            <person name="Florea S."/>
            <person name="Glenn A.E."/>
            <person name="Gordon A."/>
            <person name="Gueldener U."/>
            <person name="Harris D.R."/>
            <person name="Hollin W."/>
            <person name="Jaromczyk J."/>
            <person name="Johnson R.D."/>
            <person name="Khan A.K."/>
            <person name="Leistner E."/>
            <person name="Leuchtmann A."/>
            <person name="Li C."/>
            <person name="Liu J."/>
            <person name="Liu J."/>
            <person name="Liu M."/>
            <person name="Mace W."/>
            <person name="Machado C."/>
            <person name="Nagabhyru P."/>
            <person name="Pan J."/>
            <person name="Schmid J."/>
            <person name="Sugawara K."/>
            <person name="Steiner U."/>
            <person name="Takach J.E."/>
            <person name="Tanaka E."/>
            <person name="Webb J.S."/>
            <person name="Wilson E.V."/>
            <person name="Wiseman J.L."/>
            <person name="Yoshida R."/>
            <person name="Zeng Z."/>
        </authorList>
    </citation>
    <scope>NUCLEOTIDE SEQUENCE [LARGE SCALE GENOMIC DNA]</scope>
    <source>
        <strain evidence="6 7">20.1</strain>
    </source>
</reference>
<keyword evidence="1" id="KW-0378">Hydrolase</keyword>
<dbReference type="InterPro" id="IPR051055">
    <property type="entry name" value="PIF1_helicase"/>
</dbReference>
<dbReference type="HOGENOM" id="CLU_001613_8_2_1"/>
<evidence type="ECO:0000313" key="6">
    <source>
        <dbReference type="EMBL" id="CCE29715.1"/>
    </source>
</evidence>
<dbReference type="GO" id="GO:0000723">
    <property type="term" value="P:telomere maintenance"/>
    <property type="evidence" value="ECO:0007669"/>
    <property type="project" value="InterPro"/>
</dbReference>
<comment type="similarity">
    <text evidence="1">Belongs to the helicase family.</text>
</comment>
<dbReference type="VEuPathDB" id="FungiDB:CPUR_03562"/>
<evidence type="ECO:0000256" key="2">
    <source>
        <dbReference type="SAM" id="MobiDB-lite"/>
    </source>
</evidence>
<dbReference type="Pfam" id="PF05970">
    <property type="entry name" value="PIF1"/>
    <property type="match status" value="1"/>
</dbReference>
<feature type="region of interest" description="Disordered" evidence="2">
    <location>
        <begin position="49"/>
        <end position="173"/>
    </location>
</feature>